<keyword evidence="2" id="KW-0472">Membrane</keyword>
<comment type="caution">
    <text evidence="3">The sequence shown here is derived from an EMBL/GenBank/DDBJ whole genome shotgun (WGS) entry which is preliminary data.</text>
</comment>
<evidence type="ECO:0000313" key="4">
    <source>
        <dbReference type="Proteomes" id="UP000253562"/>
    </source>
</evidence>
<gene>
    <name evidence="3" type="ORF">DTL42_16715</name>
</gene>
<evidence type="ECO:0000256" key="2">
    <source>
        <dbReference type="SAM" id="Phobius"/>
    </source>
</evidence>
<feature type="region of interest" description="Disordered" evidence="1">
    <location>
        <begin position="249"/>
        <end position="279"/>
    </location>
</feature>
<sequence>MTQQRACGRLLAMSQSTQTKRHENEIAPVSPARWRLRFSILSLMLLLAVVGLAISNWQISQKLIEAKEEVAQLRRTHHLLAPADPAKIQVLLQETNLAGEWQWRIALPAGDSYEVACQVGSMPQQGFPSQAQNCVSLPGGEEFLVTVRLQHAGEQKWETTIVGTLIHEMGFAFRRNRSLPIPDEDAWWMQYDRVQFPLAPRGELFKHPNQFGDRVFYFKNKGVFDVEQISFPSDKPVVLFEQRVLDYDEKGNPTEAKNPSDGMMIWLQRSEEEPENDRR</sequence>
<keyword evidence="2" id="KW-1133">Transmembrane helix</keyword>
<accession>A0A368KNU8</accession>
<reference evidence="3 4" key="1">
    <citation type="submission" date="2018-07" db="EMBL/GenBank/DDBJ databases">
        <title>Comparative genomes isolates from brazilian mangrove.</title>
        <authorList>
            <person name="De Araujo J.E."/>
            <person name="Taketani R.G."/>
            <person name="Silva M.C.P."/>
            <person name="Lourenco M.V."/>
            <person name="Oliveira V.M."/>
            <person name="Andreote F.D."/>
        </authorList>
    </citation>
    <scope>NUCLEOTIDE SEQUENCE [LARGE SCALE GENOMIC DNA]</scope>
    <source>
        <strain evidence="3 4">HEX PRIS-MGV</strain>
    </source>
</reference>
<evidence type="ECO:0000313" key="3">
    <source>
        <dbReference type="EMBL" id="RCS46124.1"/>
    </source>
</evidence>
<organism evidence="3 4">
    <name type="scientific">Bremerella cremea</name>
    <dbReference type="NCBI Taxonomy" id="1031537"/>
    <lineage>
        <taxon>Bacteria</taxon>
        <taxon>Pseudomonadati</taxon>
        <taxon>Planctomycetota</taxon>
        <taxon>Planctomycetia</taxon>
        <taxon>Pirellulales</taxon>
        <taxon>Pirellulaceae</taxon>
        <taxon>Bremerella</taxon>
    </lineage>
</organism>
<feature type="transmembrane region" description="Helical" evidence="2">
    <location>
        <begin position="38"/>
        <end position="57"/>
    </location>
</feature>
<evidence type="ECO:0000256" key="1">
    <source>
        <dbReference type="SAM" id="MobiDB-lite"/>
    </source>
</evidence>
<dbReference type="Proteomes" id="UP000253562">
    <property type="component" value="Unassembled WGS sequence"/>
</dbReference>
<name>A0A368KNU8_9BACT</name>
<keyword evidence="2" id="KW-0812">Transmembrane</keyword>
<protein>
    <submittedName>
        <fullName evidence="3">Uncharacterized protein</fullName>
    </submittedName>
</protein>
<dbReference type="AlphaFoldDB" id="A0A368KNU8"/>
<dbReference type="EMBL" id="QPEX01000033">
    <property type="protein sequence ID" value="RCS46124.1"/>
    <property type="molecule type" value="Genomic_DNA"/>
</dbReference>
<proteinExistence type="predicted"/>